<name>A0A9X0U633_9BACT</name>
<dbReference type="SUPFAM" id="SSF143865">
    <property type="entry name" value="CorA soluble domain-like"/>
    <property type="match status" value="1"/>
</dbReference>
<organism evidence="2 3">
    <name type="scientific">Tunturiibacter gelidiferens</name>
    <dbReference type="NCBI Taxonomy" id="3069689"/>
    <lineage>
        <taxon>Bacteria</taxon>
        <taxon>Pseudomonadati</taxon>
        <taxon>Acidobacteriota</taxon>
        <taxon>Terriglobia</taxon>
        <taxon>Terriglobales</taxon>
        <taxon>Acidobacteriaceae</taxon>
        <taxon>Tunturiibacter</taxon>
    </lineage>
</organism>
<evidence type="ECO:0000313" key="3">
    <source>
        <dbReference type="Proteomes" id="UP000535182"/>
    </source>
</evidence>
<dbReference type="Gene3D" id="1.20.58.340">
    <property type="entry name" value="Magnesium transport protein CorA, transmembrane region"/>
    <property type="match status" value="1"/>
</dbReference>
<gene>
    <name evidence="2" type="ORF">HDF14_003010</name>
</gene>
<protein>
    <submittedName>
        <fullName evidence="2">Mg2+ and Co2+ transporter CorA</fullName>
    </submittedName>
</protein>
<evidence type="ECO:0000313" key="2">
    <source>
        <dbReference type="EMBL" id="MBB5329392.1"/>
    </source>
</evidence>
<dbReference type="GO" id="GO:0046873">
    <property type="term" value="F:metal ion transmembrane transporter activity"/>
    <property type="evidence" value="ECO:0007669"/>
    <property type="project" value="InterPro"/>
</dbReference>
<dbReference type="InterPro" id="IPR002523">
    <property type="entry name" value="MgTranspt_CorA/ZnTranspt_ZntB"/>
</dbReference>
<feature type="region of interest" description="Disordered" evidence="1">
    <location>
        <begin position="86"/>
        <end position="111"/>
    </location>
</feature>
<dbReference type="InterPro" id="IPR045861">
    <property type="entry name" value="CorA_cytoplasmic_dom"/>
</dbReference>
<evidence type="ECO:0000256" key="1">
    <source>
        <dbReference type="SAM" id="MobiDB-lite"/>
    </source>
</evidence>
<dbReference type="GO" id="GO:0016020">
    <property type="term" value="C:membrane"/>
    <property type="evidence" value="ECO:0007669"/>
    <property type="project" value="InterPro"/>
</dbReference>
<dbReference type="EMBL" id="JACHEB010000006">
    <property type="protein sequence ID" value="MBB5329392.1"/>
    <property type="molecule type" value="Genomic_DNA"/>
</dbReference>
<keyword evidence="3" id="KW-1185">Reference proteome</keyword>
<accession>A0A9X0U633</accession>
<comment type="caution">
    <text evidence="2">The sequence shown here is derived from an EMBL/GenBank/DDBJ whole genome shotgun (WGS) entry which is preliminary data.</text>
</comment>
<reference evidence="2 3" key="1">
    <citation type="submission" date="2020-08" db="EMBL/GenBank/DDBJ databases">
        <title>Genomic Encyclopedia of Type Strains, Phase IV (KMG-V): Genome sequencing to study the core and pangenomes of soil and plant-associated prokaryotes.</title>
        <authorList>
            <person name="Whitman W."/>
        </authorList>
    </citation>
    <scope>NUCLEOTIDE SEQUENCE [LARGE SCALE GENOMIC DNA]</scope>
    <source>
        <strain evidence="2 3">X5P2</strain>
    </source>
</reference>
<dbReference type="Proteomes" id="UP000535182">
    <property type="component" value="Unassembled WGS sequence"/>
</dbReference>
<proteinExistence type="predicted"/>
<dbReference type="AlphaFoldDB" id="A0A9X0U633"/>
<dbReference type="Pfam" id="PF01544">
    <property type="entry name" value="CorA"/>
    <property type="match status" value="1"/>
</dbReference>
<sequence length="111" mass="12901">MSSVQEMFKRVEVNPEVKQWEIDILLYELLDRLMDQYAPILDDFQESLDKLEELAIDNPPPEFLVTISDRKTELLNLRRIMTQQREISRETDAGRGAVHGPVVTDLFPGRS</sequence>